<dbReference type="SUPFAM" id="SSF52266">
    <property type="entry name" value="SGNH hydrolase"/>
    <property type="match status" value="1"/>
</dbReference>
<evidence type="ECO:0000313" key="2">
    <source>
        <dbReference type="Proteomes" id="UP000007257"/>
    </source>
</evidence>
<dbReference type="InterPro" id="IPR036514">
    <property type="entry name" value="SGNH_hydro_sf"/>
</dbReference>
<protein>
    <recommendedName>
        <fullName evidence="3">Flagellar biosynthesis, cell-distal portion of basal-body rod</fullName>
    </recommendedName>
</protein>
<evidence type="ECO:0000313" key="1">
    <source>
        <dbReference type="EMBL" id="ADW76590.1"/>
    </source>
</evidence>
<keyword evidence="1" id="KW-0614">Plasmid</keyword>
<geneLocation type="plasmid" evidence="1 2">
    <name>pRAHAQ01</name>
</geneLocation>
<proteinExistence type="predicted"/>
<accession>A0A0H3FIK6</accession>
<gene>
    <name evidence="1" type="ordered locus">Rahaq_5015</name>
</gene>
<dbReference type="Proteomes" id="UP000007257">
    <property type="component" value="Plasmid pRAHAQ01"/>
</dbReference>
<reference evidence="2" key="1">
    <citation type="submission" date="2011-01" db="EMBL/GenBank/DDBJ databases">
        <title>Complete sequence of plasmid1 of Rahnella sp. Y9602.</title>
        <authorList>
            <consortium name="US DOE Joint Genome Institute"/>
            <person name="Lucas S."/>
            <person name="Copeland A."/>
            <person name="Lapidus A."/>
            <person name="Cheng J.-F."/>
            <person name="Goodwin L."/>
            <person name="Pitluck S."/>
            <person name="Lu M."/>
            <person name="Detter J.C."/>
            <person name="Han C."/>
            <person name="Tapia R."/>
            <person name="Land M."/>
            <person name="Hauser L."/>
            <person name="Kyrpides N."/>
            <person name="Ivanova N."/>
            <person name="Ovchinnikova G."/>
            <person name="Pagani I."/>
            <person name="Sobecky P.A."/>
            <person name="Martinez R.J."/>
            <person name="Woyke T."/>
        </authorList>
    </citation>
    <scope>NUCLEOTIDE SEQUENCE [LARGE SCALE GENOMIC DNA]</scope>
    <source>
        <strain evidence="2">Y9602</strain>
        <plasmid evidence="2">pRAHAQ01</plasmid>
    </source>
</reference>
<evidence type="ECO:0008006" key="3">
    <source>
        <dbReference type="Google" id="ProtNLM"/>
    </source>
</evidence>
<dbReference type="HOGENOM" id="CLU_018619_0_0_6"/>
<dbReference type="Gene3D" id="3.40.50.1110">
    <property type="entry name" value="SGNH hydrolase"/>
    <property type="match status" value="1"/>
</dbReference>
<sequence>MSQRYNTDNPVPSSVLTDLNDNLLTIDEFVNNSSGETSNRKGESFPVLQVQVEARIDEITTAGQQAIVSADQASQSAAEAELSNQSSQTAMTAAQVAAGNAQSISDGGTTFYITPSDPDGTIAGLSGTTSGNYFRVAQGTGSEISFIYYLNNAGVALAVAKQVGQAAMDEVKSQVTQLNSLINKDINDEVLRVVDVLGYRQFYALINGEFGTKFARVKPDGIELDGFKLLVSDEGGGIYVENTLGQKVTLVDDNGFVAPRSLRILEGNSFGTDAAKLSNTGVSFDLGASRIDISGPEFLKVADLIGRAKTIIDKEGNLVGANSGDGLTLQDRIDILNAENLNYYSKVRSRYNSDIERLVFALTLIIGDGQSLETSQEGYPALSTTVYENLGNLMFGDSPRPNSRTAANFNPVGSAVLNPLKAVVQTSDGSAIMTDSAVSALPASSPNEGEGMVSAVNMLRSLWLRHINQLTDSARSLILASCGVNGRTIEALSKGASPELYNRVREAVTKIKAIADAQGKTFGIGGIFFDQGQWNYNPTYGGTESREGWKALLIQLYNDIVSDFCSNQNPPALFLSQTGAGFTSDANELSIGMAQLDLALLGGNFYGSSTTYQLPDKGFHLTSNGYRWRSQQDAKVAFRVLILGEGWEPLHCIKAVILGNVGLLCYAVPAPPLQWGTPYVGRTATTYVNKGYRATDDNGTLSITSVEIAADTVVKLNFNRDAVGTVKIWYADKTVHGGNGCLKDSDPFVATENYVYIDGSGQYTDENILELVNKPYPLNNWAWAQVVTVSAG</sequence>
<dbReference type="OrthoDB" id="6497844at2"/>
<dbReference type="GO" id="GO:0016788">
    <property type="term" value="F:hydrolase activity, acting on ester bonds"/>
    <property type="evidence" value="ECO:0007669"/>
    <property type="project" value="UniProtKB-ARBA"/>
</dbReference>
<dbReference type="RefSeq" id="WP_013578271.1">
    <property type="nucleotide sequence ID" value="NC_015062.1"/>
</dbReference>
<dbReference type="eggNOG" id="COG2755">
    <property type="taxonomic scope" value="Bacteria"/>
</dbReference>
<name>A0A0H3FIK6_RAHSY</name>
<reference evidence="1 2" key="2">
    <citation type="journal article" date="2012" name="J. Bacteriol.">
        <title>Complete Genome Sequence of Rahnella sp. Strain Y9602, a Gammaproteobacterium Isolate from Metal- and Radionuclide-Contaminated Soil.</title>
        <authorList>
            <person name="Martinez R.J."/>
            <person name="Bruce D."/>
            <person name="Detter C."/>
            <person name="Goodwin L.A."/>
            <person name="Han J."/>
            <person name="Han C.S."/>
            <person name="Held B."/>
            <person name="Land M.L."/>
            <person name="Mikhailova N."/>
            <person name="Nolan M."/>
            <person name="Pennacchio L."/>
            <person name="Pitluck S."/>
            <person name="Tapia R."/>
            <person name="Woyke T."/>
            <person name="Sobecky P.A."/>
        </authorList>
    </citation>
    <scope>NUCLEOTIDE SEQUENCE [LARGE SCALE GENOMIC DNA]</scope>
    <source>
        <strain evidence="1 2">Y9602</strain>
        <plasmid evidence="1 2">pRAHAQ01</plasmid>
    </source>
</reference>
<dbReference type="EMBL" id="CP002506">
    <property type="protein sequence ID" value="ADW76590.1"/>
    <property type="molecule type" value="Genomic_DNA"/>
</dbReference>
<dbReference type="AlphaFoldDB" id="A0A0H3FIK6"/>
<organism evidence="1 2">
    <name type="scientific">Rahnella sp. (strain Y9602)</name>
    <dbReference type="NCBI Taxonomy" id="2703885"/>
    <lineage>
        <taxon>Bacteria</taxon>
        <taxon>Pseudomonadati</taxon>
        <taxon>Pseudomonadota</taxon>
        <taxon>Gammaproteobacteria</taxon>
        <taxon>Enterobacterales</taxon>
        <taxon>Yersiniaceae</taxon>
        <taxon>Rahnella</taxon>
    </lineage>
</organism>
<dbReference type="KEGG" id="rah:Rahaq_5015"/>